<evidence type="ECO:0000256" key="1">
    <source>
        <dbReference type="SAM" id="MobiDB-lite"/>
    </source>
</evidence>
<feature type="compositionally biased region" description="Polar residues" evidence="1">
    <location>
        <begin position="420"/>
        <end position="434"/>
    </location>
</feature>
<feature type="region of interest" description="Disordered" evidence="1">
    <location>
        <begin position="1139"/>
        <end position="1158"/>
    </location>
</feature>
<dbReference type="PANTHER" id="PTHR43433:SF10">
    <property type="entry name" value="AB HYDROLASE-1 DOMAIN-CONTAINING PROTEIN"/>
    <property type="match status" value="1"/>
</dbReference>
<feature type="compositionally biased region" description="Low complexity" evidence="1">
    <location>
        <begin position="1224"/>
        <end position="1265"/>
    </location>
</feature>
<dbReference type="EMBL" id="CACVBS010000055">
    <property type="protein sequence ID" value="CAA7266625.1"/>
    <property type="molecule type" value="Genomic_DNA"/>
</dbReference>
<feature type="compositionally biased region" description="Polar residues" evidence="1">
    <location>
        <begin position="1057"/>
        <end position="1090"/>
    </location>
</feature>
<dbReference type="InterPro" id="IPR050471">
    <property type="entry name" value="AB_hydrolase"/>
</dbReference>
<dbReference type="OrthoDB" id="435520at2759"/>
<feature type="region of interest" description="Disordered" evidence="1">
    <location>
        <begin position="355"/>
        <end position="541"/>
    </location>
</feature>
<name>A0A8S0W1P8_CYCAE</name>
<comment type="caution">
    <text evidence="2">The sequence shown here is derived from an EMBL/GenBank/DDBJ whole genome shotgun (WGS) entry which is preliminary data.</text>
</comment>
<feature type="region of interest" description="Disordered" evidence="1">
    <location>
        <begin position="584"/>
        <end position="667"/>
    </location>
</feature>
<feature type="compositionally biased region" description="Low complexity" evidence="1">
    <location>
        <begin position="390"/>
        <end position="404"/>
    </location>
</feature>
<dbReference type="Proteomes" id="UP000467700">
    <property type="component" value="Unassembled WGS sequence"/>
</dbReference>
<feature type="region of interest" description="Disordered" evidence="1">
    <location>
        <begin position="710"/>
        <end position="755"/>
    </location>
</feature>
<feature type="compositionally biased region" description="Polar residues" evidence="1">
    <location>
        <begin position="462"/>
        <end position="482"/>
    </location>
</feature>
<dbReference type="InterPro" id="IPR029058">
    <property type="entry name" value="AB_hydrolase_fold"/>
</dbReference>
<feature type="compositionally biased region" description="Polar residues" evidence="1">
    <location>
        <begin position="1142"/>
        <end position="1158"/>
    </location>
</feature>
<dbReference type="Gene3D" id="3.40.50.1820">
    <property type="entry name" value="alpha/beta hydrolase"/>
    <property type="match status" value="1"/>
</dbReference>
<dbReference type="PANTHER" id="PTHR43433">
    <property type="entry name" value="HYDROLASE, ALPHA/BETA FOLD FAMILY PROTEIN"/>
    <property type="match status" value="1"/>
</dbReference>
<sequence length="1395" mass="152111">MPRCEFINDLIPLILDADDHWWPRHLAKLATVSPAWQYYVNKWLYPYPDIHSFASARLLADTLTENPSLVSLVSGISLRPVAKDSSSRRPKPAELKAVRYLLSLEGLKRIALGGGLAVKAERFLRLIADPDSLTDLHVDGSALVDCLSTRPSLEWDESLTFSFPALQKLRLTHLELDIIPPSIPHPSPLSTLVLESIHIFSGHLTYLLNGAASLDRLHLTTVDPVGSDEQLKVMLASCTVGCLHYETQKPTHSNGFVFDLDANCAESLRCLHLDGHFVDLGMLNTVGVGTFYQVWDPLFPSAIRPAVRNQYSTVWVVAIEGVGGDSGCLVYGLYASNSWLVIVYPRPRFPQFPKSPMQSILSRHNSTSQRTPRKSSSFLSLRREKDKAAPSSPTTSPYDSPGPSNTSPSSYFDVYPPPKTASTTRSVKSWNKRSSPMRGSPVHDSSPTSYHDPISTHADTAESPSYTFPSFDPSDTYSSTYRNPPLGNAHYSRTRSRTGPSGKSKWEPPSSAVPPLRFSNSSSTQHTETPPRTPDDYMASTDSLDNFPVVVAAPVAGVEFMDALVDGMNGGDLVSVPRSSNRSRFGIPNHHPLYQPPLPTPPPGVVLGGGVSRKVLQKATPPPADSSDDDEFIPTPTSRTRRRRPRPNAARSTSSSTITPPTKSYVSADEAILPASFERRKEPFARPSTSASANVENRKSMVPSISEIIRNHTPPESQVRSRPPTVRSSSLYTPSIQGHTTVQEEEIESEPEPLTREEEAELLSRSSIDSVADEVQRTIRNQGVLRPRPPVPPSSASAFINRYSTVSDNTSLYSPRSDPGAAPSIYSFSAPSSYLPGSPLDNNFLTMAKPNPSQAVAQYLRSARLTTLLRLTRSPHASQDNPLTVSLSDLGSPTGFPVVVFLGLGCVRHIMGLYDEMAECMNLRLITIDRWGLGRTEPRSKSAKGIMQWASVVEEVLDLLHIKECSIMAHSAGAPYALSFANKLPARIRGDICLLAPWVGGSENSGYKWLKYVPNSILKTAQAAEWKIQAWMIGKPPTIAYEGIGYTAPTVSKTVNLNGSSPRTSGNLNASTNSNGDTRSRPSIGSSTFSEYDDLGDFDGRFESRSTLGLGSRPASHHGHNDSIVFTAKRKTSRGIFERLKGSSTPPSQSQEKLSSTGKKLKALKSMGSLKGKSQSTRKSEPSSPQLPPALRIDVGLGLEDLAWTKAVDSNGVNLATATPRNVSGSSSTTPRPRSSGRRSISFTSSQTTPTSMPASPSPTAAASSFVQNVQQEQANHQVALGNALIAASHAESAKGTTNDLLQILNHENHSWGFSYSSYPHKVRVWYGDKDEKIAENAVRWMERTMGTDRCSVKVVKGADHGLMYRSSAVVDVLEWILSAWKTEGRFPQPYSGLR</sequence>
<feature type="compositionally biased region" description="Polar residues" evidence="1">
    <location>
        <begin position="731"/>
        <end position="741"/>
    </location>
</feature>
<evidence type="ECO:0000313" key="2">
    <source>
        <dbReference type="EMBL" id="CAA7266625.1"/>
    </source>
</evidence>
<feature type="compositionally biased region" description="Low complexity" evidence="1">
    <location>
        <begin position="647"/>
        <end position="662"/>
    </location>
</feature>
<evidence type="ECO:0000313" key="3">
    <source>
        <dbReference type="Proteomes" id="UP000467700"/>
    </source>
</evidence>
<keyword evidence="3" id="KW-1185">Reference proteome</keyword>
<feature type="compositionally biased region" description="Polar residues" evidence="1">
    <location>
        <begin position="518"/>
        <end position="530"/>
    </location>
</feature>
<feature type="compositionally biased region" description="Low complexity" evidence="1">
    <location>
        <begin position="717"/>
        <end position="730"/>
    </location>
</feature>
<proteinExistence type="predicted"/>
<feature type="region of interest" description="Disordered" evidence="1">
    <location>
        <begin position="1166"/>
        <end position="1191"/>
    </location>
</feature>
<dbReference type="SUPFAM" id="SSF53474">
    <property type="entry name" value="alpha/beta-Hydrolases"/>
    <property type="match status" value="1"/>
</dbReference>
<evidence type="ECO:0008006" key="4">
    <source>
        <dbReference type="Google" id="ProtNLM"/>
    </source>
</evidence>
<protein>
    <recommendedName>
        <fullName evidence="4">AB hydrolase-1 domain-containing protein</fullName>
    </recommendedName>
</protein>
<feature type="region of interest" description="Disordered" evidence="1">
    <location>
        <begin position="1216"/>
        <end position="1266"/>
    </location>
</feature>
<organism evidence="2 3">
    <name type="scientific">Cyclocybe aegerita</name>
    <name type="common">Black poplar mushroom</name>
    <name type="synonym">Agrocybe aegerita</name>
    <dbReference type="NCBI Taxonomy" id="1973307"/>
    <lineage>
        <taxon>Eukaryota</taxon>
        <taxon>Fungi</taxon>
        <taxon>Dikarya</taxon>
        <taxon>Basidiomycota</taxon>
        <taxon>Agaricomycotina</taxon>
        <taxon>Agaricomycetes</taxon>
        <taxon>Agaricomycetidae</taxon>
        <taxon>Agaricales</taxon>
        <taxon>Agaricineae</taxon>
        <taxon>Bolbitiaceae</taxon>
        <taxon>Cyclocybe</taxon>
    </lineage>
</organism>
<feature type="compositionally biased region" description="Pro residues" evidence="1">
    <location>
        <begin position="594"/>
        <end position="604"/>
    </location>
</feature>
<gene>
    <name evidence="2" type="ORF">AAE3_LOCUS8861</name>
</gene>
<feature type="compositionally biased region" description="Polar residues" evidence="1">
    <location>
        <begin position="356"/>
        <end position="379"/>
    </location>
</feature>
<accession>A0A8S0W1P8</accession>
<reference evidence="2 3" key="1">
    <citation type="submission" date="2020-01" db="EMBL/GenBank/DDBJ databases">
        <authorList>
            <person name="Gupta K D."/>
        </authorList>
    </citation>
    <scope>NUCLEOTIDE SEQUENCE [LARGE SCALE GENOMIC DNA]</scope>
</reference>
<feature type="region of interest" description="Disordered" evidence="1">
    <location>
        <begin position="1057"/>
        <end position="1092"/>
    </location>
</feature>